<feature type="transmembrane region" description="Helical" evidence="2">
    <location>
        <begin position="456"/>
        <end position="480"/>
    </location>
</feature>
<feature type="region of interest" description="Disordered" evidence="1">
    <location>
        <begin position="568"/>
        <end position="659"/>
    </location>
</feature>
<sequence length="961" mass="105680">MSQLCLPSFTRSQCALPRPTMASFLTILAVISIANAAALTANYPINAQLPPVARVSEPFRFSFDQSTFSNSDNETEYSLSDAPSWLKVNSSTRTLSGTPREDDSGAPKFKLEASNGSEKDSMEVTLIVTADQGPTVHKPLVSQLQSMGPVSYPSTLFVHPGQPFSIEFDPDTFENTHPSTIYYGTSPNNTPLPSWIGFDPAALKFSGNTPPFGGSGSQTFTFQLVASDVSGYSAANMTFQLTIGPHILAFNETVQSLNLTRGDKFSSPSFSSLLSTDGSPTSSKDLEKVEADLPSWLKLDKGNISLSGTPPNDAVNENITIAVSNSYGNEAKLMVRLEFMKLFLNTVDGCEAAIGKEFKFIFNQTIVTDDSVQLDVDLDSELSWLTYFPENKTLYGRVPDDMHPKKFTLPLTAHQGSTTDTRDFILDVLKASDTHENPTDPFTHDESSSSPNHKKAGIIAISVVLPVVVIFSALILFCCWRRRKNPPVAEEESSNMKPAPPRPIRPDTMPNCGPEMSERNSRDDESEDWRSPISPTSDLPKLELGPAWNVSPFDKQEHPVTFDMPEPVIPPRSPARQSPTRSGFVPFRDTVIEEDKPVETTPSKRMSNRLSSTTSPMRRRTTNRSRREPLKTIQPRAMKRESVQSSKSKRYSKRSSGISSIASGLPVRFSGAGHGAGGFGPPGHGIVQTSWQNPRQSLMSDESSLTNMAPMFPRPPAAARMRHSMAYSMASSIPDNYKRMTLRTVEPDESTISEADSLEAFVHSRAKHRNSANPLFSAQISRRTSSALRPLNRNQSTRSRADTVSGSTFSDEYRRSIHDRPMSNAFSVSEYGDDNNRFSHYQNMQPPGLFPLAENSVNGASQLSLAQEYRGAISPIPRFWSENSLASAPQLESRTKFNDENAVPQSSSMISDLDEHLNRKAAPSTKPNHQWRFSPLEPPPPVKSSSNRGLPIASSGELAFV</sequence>
<protein>
    <recommendedName>
        <fullName evidence="3">Dystroglycan-type cadherin-like domain-containing protein</fullName>
    </recommendedName>
</protein>
<evidence type="ECO:0000313" key="5">
    <source>
        <dbReference type="Proteomes" id="UP001153618"/>
    </source>
</evidence>
<feature type="region of interest" description="Disordered" evidence="1">
    <location>
        <begin position="90"/>
        <end position="116"/>
    </location>
</feature>
<dbReference type="OrthoDB" id="10264738at2759"/>
<dbReference type="GO" id="GO:0016020">
    <property type="term" value="C:membrane"/>
    <property type="evidence" value="ECO:0007669"/>
    <property type="project" value="InterPro"/>
</dbReference>
<feature type="region of interest" description="Disordered" evidence="1">
    <location>
        <begin position="920"/>
        <end position="961"/>
    </location>
</feature>
<keyword evidence="2" id="KW-0472">Membrane</keyword>
<dbReference type="Proteomes" id="UP001153618">
    <property type="component" value="Unassembled WGS sequence"/>
</dbReference>
<accession>A0A9W4I2Y7</accession>
<feature type="domain" description="Dystroglycan-type cadherin-like" evidence="3">
    <location>
        <begin position="148"/>
        <end position="250"/>
    </location>
</feature>
<dbReference type="SUPFAM" id="SSF49313">
    <property type="entry name" value="Cadherin-like"/>
    <property type="match status" value="4"/>
</dbReference>
<dbReference type="Gene3D" id="2.60.40.10">
    <property type="entry name" value="Immunoglobulins"/>
    <property type="match status" value="4"/>
</dbReference>
<gene>
    <name evidence="4" type="ORF">POLS_LOCUS7838</name>
</gene>
<dbReference type="InterPro" id="IPR015919">
    <property type="entry name" value="Cadherin-like_sf"/>
</dbReference>
<dbReference type="InterPro" id="IPR013783">
    <property type="entry name" value="Ig-like_fold"/>
</dbReference>
<feature type="region of interest" description="Disordered" evidence="1">
    <location>
        <begin position="487"/>
        <end position="552"/>
    </location>
</feature>
<proteinExistence type="predicted"/>
<keyword evidence="5" id="KW-1185">Reference proteome</keyword>
<dbReference type="AlphaFoldDB" id="A0A9W4I2Y7"/>
<comment type="caution">
    <text evidence="4">The sequence shown here is derived from an EMBL/GenBank/DDBJ whole genome shotgun (WGS) entry which is preliminary data.</text>
</comment>
<feature type="domain" description="Dystroglycan-type cadherin-like" evidence="3">
    <location>
        <begin position="40"/>
        <end position="135"/>
    </location>
</feature>
<evidence type="ECO:0000259" key="3">
    <source>
        <dbReference type="SMART" id="SM00736"/>
    </source>
</evidence>
<evidence type="ECO:0000313" key="4">
    <source>
        <dbReference type="EMBL" id="CAG8211763.1"/>
    </source>
</evidence>
<evidence type="ECO:0000256" key="2">
    <source>
        <dbReference type="SAM" id="Phobius"/>
    </source>
</evidence>
<dbReference type="EMBL" id="CAJVOS010000049">
    <property type="protein sequence ID" value="CAG8211763.1"/>
    <property type="molecule type" value="Genomic_DNA"/>
</dbReference>
<keyword evidence="2" id="KW-1133">Transmembrane helix</keyword>
<name>A0A9W4I2Y7_PENOL</name>
<feature type="compositionally biased region" description="Basic and acidic residues" evidence="1">
    <location>
        <begin position="99"/>
        <end position="116"/>
    </location>
</feature>
<organism evidence="4 5">
    <name type="scientific">Penicillium olsonii</name>
    <dbReference type="NCBI Taxonomy" id="99116"/>
    <lineage>
        <taxon>Eukaryota</taxon>
        <taxon>Fungi</taxon>
        <taxon>Dikarya</taxon>
        <taxon>Ascomycota</taxon>
        <taxon>Pezizomycotina</taxon>
        <taxon>Eurotiomycetes</taxon>
        <taxon>Eurotiomycetidae</taxon>
        <taxon>Eurotiales</taxon>
        <taxon>Aspergillaceae</taxon>
        <taxon>Penicillium</taxon>
    </lineage>
</organism>
<keyword evidence="2" id="KW-0812">Transmembrane</keyword>
<dbReference type="InterPro" id="IPR006644">
    <property type="entry name" value="Cadg"/>
</dbReference>
<evidence type="ECO:0000256" key="1">
    <source>
        <dbReference type="SAM" id="MobiDB-lite"/>
    </source>
</evidence>
<dbReference type="Pfam" id="PF05345">
    <property type="entry name" value="He_PIG"/>
    <property type="match status" value="3"/>
</dbReference>
<dbReference type="GO" id="GO:0005509">
    <property type="term" value="F:calcium ion binding"/>
    <property type="evidence" value="ECO:0007669"/>
    <property type="project" value="InterPro"/>
</dbReference>
<reference evidence="4" key="1">
    <citation type="submission" date="2021-07" db="EMBL/GenBank/DDBJ databases">
        <authorList>
            <person name="Branca A.L. A."/>
        </authorList>
    </citation>
    <scope>NUCLEOTIDE SEQUENCE</scope>
</reference>
<dbReference type="SMART" id="SM00736">
    <property type="entry name" value="CADG"/>
    <property type="match status" value="2"/>
</dbReference>